<dbReference type="PANTHER" id="PTHR44942:SF4">
    <property type="entry name" value="METHYLTRANSFERASE TYPE 11 DOMAIN-CONTAINING PROTEIN"/>
    <property type="match status" value="1"/>
</dbReference>
<keyword evidence="2 5" id="KW-0489">Methyltransferase</keyword>
<dbReference type="SUPFAM" id="SSF53335">
    <property type="entry name" value="S-adenosyl-L-methionine-dependent methyltransferases"/>
    <property type="match status" value="1"/>
</dbReference>
<evidence type="ECO:0000313" key="5">
    <source>
        <dbReference type="EMBL" id="ASF43247.1"/>
    </source>
</evidence>
<keyword evidence="6" id="KW-1185">Reference proteome</keyword>
<dbReference type="CDD" id="cd02440">
    <property type="entry name" value="AdoMet_MTases"/>
    <property type="match status" value="1"/>
</dbReference>
<dbReference type="InterPro" id="IPR013216">
    <property type="entry name" value="Methyltransf_11"/>
</dbReference>
<evidence type="ECO:0000256" key="1">
    <source>
        <dbReference type="ARBA" id="ARBA00008361"/>
    </source>
</evidence>
<dbReference type="InterPro" id="IPR029063">
    <property type="entry name" value="SAM-dependent_MTases_sf"/>
</dbReference>
<dbReference type="Pfam" id="PF08241">
    <property type="entry name" value="Methyltransf_11"/>
    <property type="match status" value="1"/>
</dbReference>
<reference evidence="6" key="1">
    <citation type="submission" date="2017-06" db="EMBL/GenBank/DDBJ databases">
        <title>Complete genome sequence of Capnocytophaga sp. KCOM 1579 (=ChDC OS43) isolated from a human refractory periapical abscess lesion.</title>
        <authorList>
            <person name="Kook J.-K."/>
            <person name="Park S.-N."/>
            <person name="Lim Y.K."/>
            <person name="Roh H."/>
        </authorList>
    </citation>
    <scope>NUCLEOTIDE SEQUENCE [LARGE SCALE GENOMIC DNA]</scope>
    <source>
        <strain evidence="6">ChDC OS43</strain>
    </source>
</reference>
<dbReference type="InterPro" id="IPR051052">
    <property type="entry name" value="Diverse_substrate_MTase"/>
</dbReference>
<organism evidence="5 6">
    <name type="scientific">Capnocytophaga endodontalis</name>
    <dbReference type="NCBI Taxonomy" id="2708117"/>
    <lineage>
        <taxon>Bacteria</taxon>
        <taxon>Pseudomonadati</taxon>
        <taxon>Bacteroidota</taxon>
        <taxon>Flavobacteriia</taxon>
        <taxon>Flavobacteriales</taxon>
        <taxon>Flavobacteriaceae</taxon>
        <taxon>Capnocytophaga</taxon>
    </lineage>
</organism>
<gene>
    <name evidence="5" type="ORF">CBG49_09260</name>
</gene>
<evidence type="ECO:0000256" key="2">
    <source>
        <dbReference type="ARBA" id="ARBA00022603"/>
    </source>
</evidence>
<dbReference type="GO" id="GO:0032259">
    <property type="term" value="P:methylation"/>
    <property type="evidence" value="ECO:0007669"/>
    <property type="project" value="UniProtKB-KW"/>
</dbReference>
<accession>A0A1Z4BPN0</accession>
<dbReference type="Gene3D" id="3.40.50.150">
    <property type="entry name" value="Vaccinia Virus protein VP39"/>
    <property type="match status" value="1"/>
</dbReference>
<evidence type="ECO:0000259" key="4">
    <source>
        <dbReference type="Pfam" id="PF08241"/>
    </source>
</evidence>
<dbReference type="GO" id="GO:0008757">
    <property type="term" value="F:S-adenosylmethionine-dependent methyltransferase activity"/>
    <property type="evidence" value="ECO:0007669"/>
    <property type="project" value="InterPro"/>
</dbReference>
<dbReference type="PANTHER" id="PTHR44942">
    <property type="entry name" value="METHYLTRANSF_11 DOMAIN-CONTAINING PROTEIN"/>
    <property type="match status" value="1"/>
</dbReference>
<feature type="domain" description="Methyltransferase type 11" evidence="4">
    <location>
        <begin position="65"/>
        <end position="158"/>
    </location>
</feature>
<protein>
    <submittedName>
        <fullName evidence="5">SAM-dependent methyltransferase</fullName>
    </submittedName>
</protein>
<sequence>MKIIFLTALTFSVLILLLYYLIQQSKKPSGFVGVIMMRLFNRVYIPMVQWALGLYKPSEAPRKILDIGVGNGKSTVLLTEYFPHSEVWGIEISEIAIKEAKKLHTRAIFQLENIQHTSFGDKTFDLITAFQTHFHWQDLKEAFLEVKRILSDKGIFLIACEYAKISYYLPKLKRTEDFSQFLSSVGLSLIQEERMQGWVLYKLIDTEYK</sequence>
<evidence type="ECO:0000313" key="6">
    <source>
        <dbReference type="Proteomes" id="UP000197007"/>
    </source>
</evidence>
<dbReference type="KEGG" id="capn:CBG49_09260"/>
<dbReference type="RefSeq" id="WP_088594269.1">
    <property type="nucleotide sequence ID" value="NZ_CP022022.1"/>
</dbReference>
<keyword evidence="3 5" id="KW-0808">Transferase</keyword>
<proteinExistence type="inferred from homology"/>
<evidence type="ECO:0000256" key="3">
    <source>
        <dbReference type="ARBA" id="ARBA00022679"/>
    </source>
</evidence>
<dbReference type="AlphaFoldDB" id="A0A1Z4BPN0"/>
<comment type="similarity">
    <text evidence="1">Belongs to the methyltransferase superfamily.</text>
</comment>
<dbReference type="EMBL" id="CP022022">
    <property type="protein sequence ID" value="ASF43247.1"/>
    <property type="molecule type" value="Genomic_DNA"/>
</dbReference>
<name>A0A1Z4BPN0_9FLAO</name>
<dbReference type="Proteomes" id="UP000197007">
    <property type="component" value="Chromosome"/>
</dbReference>